<dbReference type="RefSeq" id="WP_273740265.1">
    <property type="nucleotide sequence ID" value="NZ_JAQIVI010000366.1"/>
</dbReference>
<evidence type="ECO:0000256" key="1">
    <source>
        <dbReference type="SAM" id="MobiDB-lite"/>
    </source>
</evidence>
<feature type="region of interest" description="Disordered" evidence="1">
    <location>
        <begin position="118"/>
        <end position="181"/>
    </location>
</feature>
<proteinExistence type="predicted"/>
<organism evidence="2 3">
    <name type="scientific">Natrinema soli</name>
    <dbReference type="NCBI Taxonomy" id="1930624"/>
    <lineage>
        <taxon>Archaea</taxon>
        <taxon>Methanobacteriati</taxon>
        <taxon>Methanobacteriota</taxon>
        <taxon>Stenosarchaea group</taxon>
        <taxon>Halobacteria</taxon>
        <taxon>Halobacteriales</taxon>
        <taxon>Natrialbaceae</taxon>
        <taxon>Natrinema</taxon>
    </lineage>
</organism>
<accession>A0ABD5SS10</accession>
<dbReference type="InterPro" id="IPR043827">
    <property type="entry name" value="DUF5804"/>
</dbReference>
<keyword evidence="3" id="KW-1185">Reference proteome</keyword>
<sequence length="204" mass="22337">MTRVCLVGEAGSNLQYELLSRETSREALATYDLERPFENSLAVRTVSVGAAVSLLNDLNWYLTRFVDEALVQEPSISDAEWLSRPLAERLRNGEIESAETAEFCKIYGLERIDAGADATADDATDASSGPDSTGTSDAANGDKRQGDDDADDSSEADRARAAEPTHRLVEPLYVRRTGGELPEYDLRDVEDTLVVRLTEAEYSP</sequence>
<protein>
    <submittedName>
        <fullName evidence="2">DUF5804 family protein</fullName>
    </submittedName>
</protein>
<comment type="caution">
    <text evidence="2">The sequence shown here is derived from an EMBL/GenBank/DDBJ whole genome shotgun (WGS) entry which is preliminary data.</text>
</comment>
<evidence type="ECO:0000313" key="3">
    <source>
        <dbReference type="Proteomes" id="UP001596383"/>
    </source>
</evidence>
<reference evidence="2 3" key="1">
    <citation type="journal article" date="2019" name="Int. J. Syst. Evol. Microbiol.">
        <title>The Global Catalogue of Microorganisms (GCM) 10K type strain sequencing project: providing services to taxonomists for standard genome sequencing and annotation.</title>
        <authorList>
            <consortium name="The Broad Institute Genomics Platform"/>
            <consortium name="The Broad Institute Genome Sequencing Center for Infectious Disease"/>
            <person name="Wu L."/>
            <person name="Ma J."/>
        </authorList>
    </citation>
    <scope>NUCLEOTIDE SEQUENCE [LARGE SCALE GENOMIC DNA]</scope>
    <source>
        <strain evidence="2 3">LMG 29247</strain>
    </source>
</reference>
<evidence type="ECO:0000313" key="2">
    <source>
        <dbReference type="EMBL" id="MFC6767369.1"/>
    </source>
</evidence>
<dbReference type="Proteomes" id="UP001596383">
    <property type="component" value="Unassembled WGS sequence"/>
</dbReference>
<feature type="compositionally biased region" description="Basic and acidic residues" evidence="1">
    <location>
        <begin position="155"/>
        <end position="169"/>
    </location>
</feature>
<dbReference type="AlphaFoldDB" id="A0ABD5SS10"/>
<dbReference type="Pfam" id="PF19120">
    <property type="entry name" value="DUF5804"/>
    <property type="match status" value="1"/>
</dbReference>
<gene>
    <name evidence="2" type="ORF">ACFQE6_20985</name>
</gene>
<name>A0ABD5SS10_9EURY</name>
<dbReference type="EMBL" id="JBHSWV010000366">
    <property type="protein sequence ID" value="MFC6767369.1"/>
    <property type="molecule type" value="Genomic_DNA"/>
</dbReference>